<dbReference type="Pfam" id="PF02932">
    <property type="entry name" value="Neur_chan_memb"/>
    <property type="match status" value="1"/>
</dbReference>
<protein>
    <submittedName>
        <fullName evidence="10">Neurotransmitter-gated ion-channel ligand-binding domain-containing protein</fullName>
    </submittedName>
</protein>
<keyword evidence="9" id="KW-1185">Reference proteome</keyword>
<dbReference type="InterPro" id="IPR006202">
    <property type="entry name" value="Neur_chan_lig-bd"/>
</dbReference>
<proteinExistence type="predicted"/>
<reference evidence="10" key="1">
    <citation type="submission" date="2022-11" db="UniProtKB">
        <authorList>
            <consortium name="WormBaseParasite"/>
        </authorList>
    </citation>
    <scope>IDENTIFICATION</scope>
</reference>
<dbReference type="Pfam" id="PF02931">
    <property type="entry name" value="Neur_chan_LBD"/>
    <property type="match status" value="1"/>
</dbReference>
<evidence type="ECO:0000256" key="2">
    <source>
        <dbReference type="ARBA" id="ARBA00022692"/>
    </source>
</evidence>
<comment type="subcellular location">
    <subcellularLocation>
        <location evidence="1">Membrane</location>
        <topology evidence="1">Multi-pass membrane protein</topology>
    </subcellularLocation>
</comment>
<dbReference type="GO" id="GO:0004888">
    <property type="term" value="F:transmembrane signaling receptor activity"/>
    <property type="evidence" value="ECO:0007669"/>
    <property type="project" value="InterPro"/>
</dbReference>
<dbReference type="CDD" id="cd19051">
    <property type="entry name" value="LGIC_TM_cation"/>
    <property type="match status" value="1"/>
</dbReference>
<keyword evidence="3 5" id="KW-1133">Transmembrane helix</keyword>
<evidence type="ECO:0000313" key="10">
    <source>
        <dbReference type="WBParaSite" id="PSAMB.scaffold2938size20487.g19699.t1"/>
    </source>
</evidence>
<evidence type="ECO:0000256" key="5">
    <source>
        <dbReference type="SAM" id="Phobius"/>
    </source>
</evidence>
<feature type="domain" description="Neurotransmitter-gated ion-channel ligand-binding" evidence="7">
    <location>
        <begin position="27"/>
        <end position="164"/>
    </location>
</feature>
<dbReference type="SUPFAM" id="SSF90112">
    <property type="entry name" value="Neurotransmitter-gated ion-channel transmembrane pore"/>
    <property type="match status" value="1"/>
</dbReference>
<dbReference type="Gene3D" id="1.20.58.390">
    <property type="entry name" value="Neurotransmitter-gated ion-channel transmembrane domain"/>
    <property type="match status" value="1"/>
</dbReference>
<dbReference type="GO" id="GO:0016020">
    <property type="term" value="C:membrane"/>
    <property type="evidence" value="ECO:0007669"/>
    <property type="project" value="UniProtKB-SubCell"/>
</dbReference>
<dbReference type="SUPFAM" id="SSF63712">
    <property type="entry name" value="Nicotinic receptor ligand binding domain-like"/>
    <property type="match status" value="1"/>
</dbReference>
<dbReference type="InterPro" id="IPR036719">
    <property type="entry name" value="Neuro-gated_channel_TM_sf"/>
</dbReference>
<dbReference type="GO" id="GO:0005230">
    <property type="term" value="F:extracellular ligand-gated monoatomic ion channel activity"/>
    <property type="evidence" value="ECO:0007669"/>
    <property type="project" value="InterPro"/>
</dbReference>
<dbReference type="PRINTS" id="PR00252">
    <property type="entry name" value="NRIONCHANNEL"/>
</dbReference>
<feature type="signal peptide" evidence="6">
    <location>
        <begin position="1"/>
        <end position="23"/>
    </location>
</feature>
<feature type="transmembrane region" description="Helical" evidence="5">
    <location>
        <begin position="204"/>
        <end position="226"/>
    </location>
</feature>
<feature type="transmembrane region" description="Helical" evidence="5">
    <location>
        <begin position="238"/>
        <end position="256"/>
    </location>
</feature>
<feature type="chain" id="PRO_5036719237" evidence="6">
    <location>
        <begin position="24"/>
        <end position="275"/>
    </location>
</feature>
<evidence type="ECO:0000256" key="6">
    <source>
        <dbReference type="SAM" id="SignalP"/>
    </source>
</evidence>
<organism evidence="9 10">
    <name type="scientific">Plectus sambesii</name>
    <dbReference type="NCBI Taxonomy" id="2011161"/>
    <lineage>
        <taxon>Eukaryota</taxon>
        <taxon>Metazoa</taxon>
        <taxon>Ecdysozoa</taxon>
        <taxon>Nematoda</taxon>
        <taxon>Chromadorea</taxon>
        <taxon>Plectida</taxon>
        <taxon>Plectina</taxon>
        <taxon>Plectoidea</taxon>
        <taxon>Plectidae</taxon>
        <taxon>Plectus</taxon>
    </lineage>
</organism>
<evidence type="ECO:0000259" key="7">
    <source>
        <dbReference type="Pfam" id="PF02931"/>
    </source>
</evidence>
<evidence type="ECO:0000256" key="4">
    <source>
        <dbReference type="ARBA" id="ARBA00023136"/>
    </source>
</evidence>
<dbReference type="AlphaFoldDB" id="A0A914W2Y4"/>
<dbReference type="PANTHER" id="PTHR18945">
    <property type="entry name" value="NEUROTRANSMITTER GATED ION CHANNEL"/>
    <property type="match status" value="1"/>
</dbReference>
<evidence type="ECO:0000313" key="9">
    <source>
        <dbReference type="Proteomes" id="UP000887566"/>
    </source>
</evidence>
<dbReference type="InterPro" id="IPR036734">
    <property type="entry name" value="Neur_chan_lig-bd_sf"/>
</dbReference>
<evidence type="ECO:0000259" key="8">
    <source>
        <dbReference type="Pfam" id="PF02932"/>
    </source>
</evidence>
<keyword evidence="2 5" id="KW-0812">Transmembrane</keyword>
<dbReference type="Gene3D" id="2.70.170.10">
    <property type="entry name" value="Neurotransmitter-gated ion-channel ligand-binding domain"/>
    <property type="match status" value="1"/>
</dbReference>
<evidence type="ECO:0000256" key="3">
    <source>
        <dbReference type="ARBA" id="ARBA00022989"/>
    </source>
</evidence>
<evidence type="ECO:0000256" key="1">
    <source>
        <dbReference type="ARBA" id="ARBA00004141"/>
    </source>
</evidence>
<dbReference type="WBParaSite" id="PSAMB.scaffold2938size20487.g19699.t1">
    <property type="protein sequence ID" value="PSAMB.scaffold2938size20487.g19699.t1"/>
    <property type="gene ID" value="PSAMB.scaffold2938size20487.g19699"/>
</dbReference>
<sequence length="275" mass="31151">MYMGWKAFFFLLQTSGQITLLLASSEHTLKKRLFEDYDREIRPVKLLSTTTNISVDSKIYSILSINEQEESIELIINTRLAWTDELLTWNPQDYDNCSKIRTLASNVWLPDFVFMNILDEVAVVPFDKQYLSIDSNGTIVLPMSSHSTLRCGMDITQFPFDTQGNSEFVTVSFTGKTVIHTAADKNVTFSEVHFTLKLKRRPEYYIFVLVVPSFLLTSMCIIGIFTPNSNVGERNEKMTLGLTTLLSMAVILNIAADEMPKSAKGLPLLGKRSTF</sequence>
<accession>A0A914W2Y4</accession>
<dbReference type="Proteomes" id="UP000887566">
    <property type="component" value="Unplaced"/>
</dbReference>
<dbReference type="InterPro" id="IPR038050">
    <property type="entry name" value="Neuro_actylchol_rec"/>
</dbReference>
<keyword evidence="6" id="KW-0732">Signal</keyword>
<dbReference type="InterPro" id="IPR006201">
    <property type="entry name" value="Neur_channel"/>
</dbReference>
<dbReference type="CDD" id="cd18989">
    <property type="entry name" value="LGIC_ECD_cation"/>
    <property type="match status" value="1"/>
</dbReference>
<name>A0A914W2Y4_9BILA</name>
<keyword evidence="4 5" id="KW-0472">Membrane</keyword>
<feature type="domain" description="Neurotransmitter-gated ion-channel transmembrane" evidence="8">
    <location>
        <begin position="209"/>
        <end position="271"/>
    </location>
</feature>
<dbReference type="InterPro" id="IPR006029">
    <property type="entry name" value="Neurotrans-gated_channel_TM"/>
</dbReference>